<dbReference type="InterPro" id="IPR011990">
    <property type="entry name" value="TPR-like_helical_dom_sf"/>
</dbReference>
<sequence length="735" mass="85662">MSIGFRLTTKCKNISSFQESLDAVAARNNISASHTEDYSELSLCRLGNIFFNYEPEGDEIVIAGDCQTNLLGAGFHKYATEIACELIRQSELSFEVEDDTEYYEHRDFERMRSEHFYPWLKAIMKLCCERMEQGSDMSAICWDYNKYIPQGVKGTVVSPFGRINPHHFMERIENEGIETLANEFFMWNNEERDAQFYRNIALSALWEDCYFMPSARSDADEEINAFIIGNLEKAVEMDDSLPFPKEDYLLLCRLAEQEPVDVSFLPDYVHEFPIGYRKGKVTYKLGNLSFDLPGHYLYFEEDDSRGYYDGVDENWHVVRTLAYSIPDDEVNYLEDNENVLVEEKFFNNGKCRLYDLGGEEDGSDSEYVCQCQIITEHQFTLFTISCEGKEETMAFSTDFVEHLTASKEDKYDKLLEQIEQWHTEDEEQKIVDAILAIPEEEWNAELIGLLARAYNNQEEYLKAIDCLLTVEEEDKDALWFYRLGYAYYYMNQLEKAQKAFERSLELDPDDDDVKEFIDLCKSGESPYNPEMYEPEEMDALEAHIDKYFGKSKNVFHEIASPDIHVDIYIIEPTRKRNYYTLITSGMGAHRMNVPQELAEYKLERAELVIYLPADWDIYDHSEKNYWPLRWLKILARLPIGEDSWLGWGHTVPNGEPFAENTRFSGVILINPETMKKGADVCRLPNGEEVNFYQIIPLYEEEMNFKVAHNAEALLEKMDEVSPIVDIRRASVCEEQ</sequence>
<reference evidence="3 4" key="1">
    <citation type="submission" date="2018-08" db="EMBL/GenBank/DDBJ databases">
        <title>A genome reference for cultivated species of the human gut microbiota.</title>
        <authorList>
            <person name="Zou Y."/>
            <person name="Xue W."/>
            <person name="Luo G."/>
        </authorList>
    </citation>
    <scope>NUCLEOTIDE SEQUENCE [LARGE SCALE GENOMIC DNA]</scope>
    <source>
        <strain evidence="3 4">AF14-32</strain>
    </source>
</reference>
<proteinExistence type="predicted"/>
<comment type="caution">
    <text evidence="3">The sequence shown here is derived from an EMBL/GenBank/DDBJ whole genome shotgun (WGS) entry which is preliminary data.</text>
</comment>
<dbReference type="SUPFAM" id="SSF48452">
    <property type="entry name" value="TPR-like"/>
    <property type="match status" value="1"/>
</dbReference>
<dbReference type="SUPFAM" id="SSF103359">
    <property type="entry name" value="Suppressor of Fused, N-terminal domain"/>
    <property type="match status" value="1"/>
</dbReference>
<dbReference type="PROSITE" id="PS50005">
    <property type="entry name" value="TPR"/>
    <property type="match status" value="1"/>
</dbReference>
<accession>A0A412Y1L1</accession>
<dbReference type="EMBL" id="QRZF01000012">
    <property type="protein sequence ID" value="RGV51257.1"/>
    <property type="molecule type" value="Genomic_DNA"/>
</dbReference>
<evidence type="ECO:0000259" key="2">
    <source>
        <dbReference type="Pfam" id="PF05076"/>
    </source>
</evidence>
<dbReference type="RefSeq" id="WP_022392482.1">
    <property type="nucleotide sequence ID" value="NZ_QRZF01000012.1"/>
</dbReference>
<dbReference type="Pfam" id="PF00515">
    <property type="entry name" value="TPR_1"/>
    <property type="match status" value="1"/>
</dbReference>
<evidence type="ECO:0000313" key="4">
    <source>
        <dbReference type="Proteomes" id="UP000283850"/>
    </source>
</evidence>
<dbReference type="Proteomes" id="UP000283850">
    <property type="component" value="Unassembled WGS sequence"/>
</dbReference>
<feature type="repeat" description="TPR" evidence="1">
    <location>
        <begin position="477"/>
        <end position="510"/>
    </location>
</feature>
<dbReference type="PROSITE" id="PS50293">
    <property type="entry name" value="TPR_REGION"/>
    <property type="match status" value="1"/>
</dbReference>
<dbReference type="InterPro" id="IPR037181">
    <property type="entry name" value="SUFU_N"/>
</dbReference>
<dbReference type="SMART" id="SM00028">
    <property type="entry name" value="TPR"/>
    <property type="match status" value="2"/>
</dbReference>
<dbReference type="Pfam" id="PF05076">
    <property type="entry name" value="SUFU"/>
    <property type="match status" value="1"/>
</dbReference>
<evidence type="ECO:0000256" key="1">
    <source>
        <dbReference type="PROSITE-ProRule" id="PRU00339"/>
    </source>
</evidence>
<dbReference type="AlphaFoldDB" id="A0A412Y1L1"/>
<dbReference type="InterPro" id="IPR020941">
    <property type="entry name" value="SUFU-like_domain"/>
</dbReference>
<protein>
    <submittedName>
        <fullName evidence="3">Tetratricopeptide repeat protein</fullName>
    </submittedName>
</protein>
<feature type="domain" description="Suppressor of fused-like" evidence="2">
    <location>
        <begin position="563"/>
        <end position="728"/>
    </location>
</feature>
<dbReference type="InterPro" id="IPR019734">
    <property type="entry name" value="TPR_rpt"/>
</dbReference>
<keyword evidence="1" id="KW-0802">TPR repeat</keyword>
<evidence type="ECO:0000313" key="3">
    <source>
        <dbReference type="EMBL" id="RGV51257.1"/>
    </source>
</evidence>
<dbReference type="Gene3D" id="1.25.40.10">
    <property type="entry name" value="Tetratricopeptide repeat domain"/>
    <property type="match status" value="1"/>
</dbReference>
<gene>
    <name evidence="3" type="ORF">DWW10_16480</name>
</gene>
<organism evidence="3 4">
    <name type="scientific">Bacteroides intestinalis</name>
    <dbReference type="NCBI Taxonomy" id="329854"/>
    <lineage>
        <taxon>Bacteria</taxon>
        <taxon>Pseudomonadati</taxon>
        <taxon>Bacteroidota</taxon>
        <taxon>Bacteroidia</taxon>
        <taxon>Bacteroidales</taxon>
        <taxon>Bacteroidaceae</taxon>
        <taxon>Bacteroides</taxon>
    </lineage>
</organism>
<name>A0A412Y1L1_9BACE</name>